<proteinExistence type="predicted"/>
<feature type="transmembrane region" description="Helical" evidence="1">
    <location>
        <begin position="138"/>
        <end position="164"/>
    </location>
</feature>
<name>X1M928_9ZZZZ</name>
<gene>
    <name evidence="2" type="ORF">S06H3_20984</name>
</gene>
<keyword evidence="1" id="KW-0472">Membrane</keyword>
<feature type="transmembrane region" description="Helical" evidence="1">
    <location>
        <begin position="170"/>
        <end position="188"/>
    </location>
</feature>
<dbReference type="AlphaFoldDB" id="X1M928"/>
<evidence type="ECO:0000256" key="1">
    <source>
        <dbReference type="SAM" id="Phobius"/>
    </source>
</evidence>
<feature type="non-terminal residue" evidence="2">
    <location>
        <position position="213"/>
    </location>
</feature>
<accession>X1M928</accession>
<keyword evidence="1" id="KW-0812">Transmembrane</keyword>
<sequence>MLVGWYPKWRAERQRIRGLGEVPILINYLTMSMKVTPNLERATAFAAENVEGPLGMSLKDALRYTYLRAYAGVEEALTGFAERWGKWCGELKRSIYLLRSSVSEKTEVARLQTLDRALELSLRGACDRMRDFAAGLHLPTLLIYSMGVLLPLVLVAILPVLSIININIDVPQVFAIYCVALPLGVYMLNRWTLAKRPATFPPPEVPIEGRIQA</sequence>
<reference evidence="2" key="1">
    <citation type="journal article" date="2014" name="Front. Microbiol.">
        <title>High frequency of phylogenetically diverse reductive dehalogenase-homologous genes in deep subseafloor sedimentary metagenomes.</title>
        <authorList>
            <person name="Kawai M."/>
            <person name="Futagami T."/>
            <person name="Toyoda A."/>
            <person name="Takaki Y."/>
            <person name="Nishi S."/>
            <person name="Hori S."/>
            <person name="Arai W."/>
            <person name="Tsubouchi T."/>
            <person name="Morono Y."/>
            <person name="Uchiyama I."/>
            <person name="Ito T."/>
            <person name="Fujiyama A."/>
            <person name="Inagaki F."/>
            <person name="Takami H."/>
        </authorList>
    </citation>
    <scope>NUCLEOTIDE SEQUENCE</scope>
    <source>
        <strain evidence="2">Expedition CK06-06</strain>
    </source>
</reference>
<protein>
    <recommendedName>
        <fullName evidence="3">Type II secretion system protein GspF domain-containing protein</fullName>
    </recommendedName>
</protein>
<keyword evidence="1" id="KW-1133">Transmembrane helix</keyword>
<dbReference type="EMBL" id="BARV01010946">
    <property type="protein sequence ID" value="GAI02859.1"/>
    <property type="molecule type" value="Genomic_DNA"/>
</dbReference>
<organism evidence="2">
    <name type="scientific">marine sediment metagenome</name>
    <dbReference type="NCBI Taxonomy" id="412755"/>
    <lineage>
        <taxon>unclassified sequences</taxon>
        <taxon>metagenomes</taxon>
        <taxon>ecological metagenomes</taxon>
    </lineage>
</organism>
<comment type="caution">
    <text evidence="2">The sequence shown here is derived from an EMBL/GenBank/DDBJ whole genome shotgun (WGS) entry which is preliminary data.</text>
</comment>
<evidence type="ECO:0000313" key="2">
    <source>
        <dbReference type="EMBL" id="GAI02859.1"/>
    </source>
</evidence>
<evidence type="ECO:0008006" key="3">
    <source>
        <dbReference type="Google" id="ProtNLM"/>
    </source>
</evidence>